<evidence type="ECO:0000313" key="1">
    <source>
        <dbReference type="EMBL" id="RAI66280.1"/>
    </source>
</evidence>
<accession>A0A327MTG4</accession>
<protein>
    <submittedName>
        <fullName evidence="1">Uncharacterized protein</fullName>
    </submittedName>
</protein>
<dbReference type="Proteomes" id="UP000249493">
    <property type="component" value="Unassembled WGS sequence"/>
</dbReference>
<reference evidence="1 2" key="1">
    <citation type="submission" date="2018-06" db="EMBL/GenBank/DDBJ databases">
        <authorList>
            <person name="Zhirakovskaya E."/>
        </authorList>
    </citation>
    <scope>NUCLEOTIDE SEQUENCE [LARGE SCALE GENOMIC DNA]</scope>
    <source>
        <strain evidence="1 2">LY3</strain>
    </source>
</reference>
<organism evidence="1 2">
    <name type="scientific">Pseudomonas fluorescens</name>
    <dbReference type="NCBI Taxonomy" id="294"/>
    <lineage>
        <taxon>Bacteria</taxon>
        <taxon>Pseudomonadati</taxon>
        <taxon>Pseudomonadota</taxon>
        <taxon>Gammaproteobacteria</taxon>
        <taxon>Pseudomonadales</taxon>
        <taxon>Pseudomonadaceae</taxon>
        <taxon>Pseudomonas</taxon>
    </lineage>
</organism>
<gene>
    <name evidence="1" type="ORF">DOZ80_22715</name>
</gene>
<proteinExistence type="predicted"/>
<dbReference type="RefSeq" id="WP_111286701.1">
    <property type="nucleotide sequence ID" value="NZ_QLIN01000011.1"/>
</dbReference>
<name>A0A327MTG4_PSEFL</name>
<dbReference type="EMBL" id="QLIN01000011">
    <property type="protein sequence ID" value="RAI66280.1"/>
    <property type="molecule type" value="Genomic_DNA"/>
</dbReference>
<sequence>MATSKTFMEKTAAPGASAGFDYQYYYFLYKVLNLKKGQSVGLEIKDDVHTDVDDDLQLLFQLKHTIQKQADGRPLALTELDADLWKTFHNWAKVISDPNDGRATEVAQLNFISRTEFHLVTNKSTSSSNKIGSLLVSYLEDHTPENFEKIRHRIEELKSSTSDDSIKSYISTVSDLSASVKKEFFKKIHFELAETEIIQKIKTTISEKFIPPGKVDEVYDRLNSNIRDSNYIAISNGKAFSVLFDDFTAKYWKIFQDARDNKLSSLRFEPALPGDLLSQPFIQQLIAIDDIYDHESEIITEYSTHKLRLARSLDQWEQNGEVVHDEIQAMHGDVHLRWKNNHRMAYRGCGPDEIKIKGQTIINMMRQEKYKLGGDELSTEHSNGELYELSDIGRIGWHRDWEKL</sequence>
<evidence type="ECO:0000313" key="2">
    <source>
        <dbReference type="Proteomes" id="UP000249493"/>
    </source>
</evidence>
<dbReference type="AlphaFoldDB" id="A0A327MTG4"/>
<comment type="caution">
    <text evidence="1">The sequence shown here is derived from an EMBL/GenBank/DDBJ whole genome shotgun (WGS) entry which is preliminary data.</text>
</comment>